<feature type="transmembrane region" description="Helical" evidence="8">
    <location>
        <begin position="304"/>
        <end position="324"/>
    </location>
</feature>
<sequence>MTRAAVVVPGLTLALVLAGLVSLGLGYTALSAGDIARALIAAPDDPTGIIVREIRLPRIVLAALVGGALGLSGAALQGLLHNPLAEPGLTGISASAALGAVIALYCGGAAVSPWLVPGAGLVGAALAAVALLVLVGRGAGPLTLILAGVALSNAAIALTSLAMNLSPNPFALSELVLWLLGSVRDRGFDDVLLCLPFLSAGALALWGTGGGLDALALGDETARSLGVALGRLRARVVLGTALAVGASVAVAGAIGFVGLVIPHLLRPLVGARPSRLLLPSALGGALLLVVADAVVRMISVGPELQLGVVTALIGAPFFLSLILARAREAA</sequence>
<keyword evidence="10" id="KW-1185">Reference proteome</keyword>
<dbReference type="PANTHER" id="PTHR30472">
    <property type="entry name" value="FERRIC ENTEROBACTIN TRANSPORT SYSTEM PERMEASE PROTEIN"/>
    <property type="match status" value="1"/>
</dbReference>
<evidence type="ECO:0000256" key="5">
    <source>
        <dbReference type="ARBA" id="ARBA00022692"/>
    </source>
</evidence>
<protein>
    <submittedName>
        <fullName evidence="9">ABC transporter permease</fullName>
    </submittedName>
</protein>
<dbReference type="InterPro" id="IPR000522">
    <property type="entry name" value="ABC_transptr_permease_BtuC"/>
</dbReference>
<reference evidence="9 10" key="1">
    <citation type="submission" date="2019-07" db="EMBL/GenBank/DDBJ databases">
        <title>Whole genome shotgun sequence of Rhodospirillum oryzae NBRC 107573.</title>
        <authorList>
            <person name="Hosoyama A."/>
            <person name="Uohara A."/>
            <person name="Ohji S."/>
            <person name="Ichikawa N."/>
        </authorList>
    </citation>
    <scope>NUCLEOTIDE SEQUENCE [LARGE SCALE GENOMIC DNA]</scope>
    <source>
        <strain evidence="9 10">NBRC 107573</strain>
    </source>
</reference>
<feature type="transmembrane region" description="Helical" evidence="8">
    <location>
        <begin position="236"/>
        <end position="264"/>
    </location>
</feature>
<dbReference type="AlphaFoldDB" id="A0A512H5Q2"/>
<comment type="subcellular location">
    <subcellularLocation>
        <location evidence="1">Cell membrane</location>
        <topology evidence="1">Multi-pass membrane protein</topology>
    </subcellularLocation>
</comment>
<feature type="transmembrane region" description="Helical" evidence="8">
    <location>
        <begin position="116"/>
        <end position="135"/>
    </location>
</feature>
<feature type="transmembrane region" description="Helical" evidence="8">
    <location>
        <begin position="88"/>
        <end position="110"/>
    </location>
</feature>
<accession>A0A512H5Q2</accession>
<dbReference type="PANTHER" id="PTHR30472:SF25">
    <property type="entry name" value="ABC TRANSPORTER PERMEASE PROTEIN MJ0876-RELATED"/>
    <property type="match status" value="1"/>
</dbReference>
<dbReference type="Pfam" id="PF01032">
    <property type="entry name" value="FecCD"/>
    <property type="match status" value="1"/>
</dbReference>
<evidence type="ECO:0000256" key="2">
    <source>
        <dbReference type="ARBA" id="ARBA00007935"/>
    </source>
</evidence>
<keyword evidence="5 8" id="KW-0812">Transmembrane</keyword>
<dbReference type="GO" id="GO:0005886">
    <property type="term" value="C:plasma membrane"/>
    <property type="evidence" value="ECO:0007669"/>
    <property type="project" value="UniProtKB-SubCell"/>
</dbReference>
<name>A0A512H5Q2_9PROT</name>
<gene>
    <name evidence="9" type="ORF">ROR02_09040</name>
</gene>
<evidence type="ECO:0000256" key="3">
    <source>
        <dbReference type="ARBA" id="ARBA00022448"/>
    </source>
</evidence>
<evidence type="ECO:0000313" key="9">
    <source>
        <dbReference type="EMBL" id="GEO80773.1"/>
    </source>
</evidence>
<evidence type="ECO:0000313" key="10">
    <source>
        <dbReference type="Proteomes" id="UP000321567"/>
    </source>
</evidence>
<dbReference type="GO" id="GO:0022857">
    <property type="term" value="F:transmembrane transporter activity"/>
    <property type="evidence" value="ECO:0007669"/>
    <property type="project" value="InterPro"/>
</dbReference>
<dbReference type="InterPro" id="IPR037294">
    <property type="entry name" value="ABC_BtuC-like"/>
</dbReference>
<keyword evidence="4" id="KW-1003">Cell membrane</keyword>
<keyword evidence="3" id="KW-0813">Transport</keyword>
<dbReference type="Gene3D" id="1.10.3470.10">
    <property type="entry name" value="ABC transporter involved in vitamin B12 uptake, BtuC"/>
    <property type="match status" value="1"/>
</dbReference>
<evidence type="ECO:0000256" key="1">
    <source>
        <dbReference type="ARBA" id="ARBA00004651"/>
    </source>
</evidence>
<keyword evidence="7 8" id="KW-0472">Membrane</keyword>
<organism evidence="9 10">
    <name type="scientific">Pararhodospirillum oryzae</name>
    <dbReference type="NCBI Taxonomy" id="478448"/>
    <lineage>
        <taxon>Bacteria</taxon>
        <taxon>Pseudomonadati</taxon>
        <taxon>Pseudomonadota</taxon>
        <taxon>Alphaproteobacteria</taxon>
        <taxon>Rhodospirillales</taxon>
        <taxon>Rhodospirillaceae</taxon>
        <taxon>Pararhodospirillum</taxon>
    </lineage>
</organism>
<dbReference type="RefSeq" id="WP_147162822.1">
    <property type="nucleotide sequence ID" value="NZ_BJZO01000016.1"/>
</dbReference>
<keyword evidence="6 8" id="KW-1133">Transmembrane helix</keyword>
<proteinExistence type="inferred from homology"/>
<evidence type="ECO:0000256" key="6">
    <source>
        <dbReference type="ARBA" id="ARBA00022989"/>
    </source>
</evidence>
<dbReference type="GO" id="GO:0033214">
    <property type="term" value="P:siderophore-iron import into cell"/>
    <property type="evidence" value="ECO:0007669"/>
    <property type="project" value="TreeGrafter"/>
</dbReference>
<evidence type="ECO:0000256" key="8">
    <source>
        <dbReference type="SAM" id="Phobius"/>
    </source>
</evidence>
<dbReference type="OrthoDB" id="9811975at2"/>
<dbReference type="EMBL" id="BJZO01000016">
    <property type="protein sequence ID" value="GEO80773.1"/>
    <property type="molecule type" value="Genomic_DNA"/>
</dbReference>
<dbReference type="CDD" id="cd06550">
    <property type="entry name" value="TM_ABC_iron-siderophores_like"/>
    <property type="match status" value="1"/>
</dbReference>
<evidence type="ECO:0000256" key="4">
    <source>
        <dbReference type="ARBA" id="ARBA00022475"/>
    </source>
</evidence>
<dbReference type="SUPFAM" id="SSF81345">
    <property type="entry name" value="ABC transporter involved in vitamin B12 uptake, BtuC"/>
    <property type="match status" value="1"/>
</dbReference>
<comment type="caution">
    <text evidence="9">The sequence shown here is derived from an EMBL/GenBank/DDBJ whole genome shotgun (WGS) entry which is preliminary data.</text>
</comment>
<feature type="transmembrane region" description="Helical" evidence="8">
    <location>
        <begin position="276"/>
        <end position="298"/>
    </location>
</feature>
<evidence type="ECO:0000256" key="7">
    <source>
        <dbReference type="ARBA" id="ARBA00023136"/>
    </source>
</evidence>
<feature type="transmembrane region" description="Helical" evidence="8">
    <location>
        <begin position="191"/>
        <end position="216"/>
    </location>
</feature>
<dbReference type="Proteomes" id="UP000321567">
    <property type="component" value="Unassembled WGS sequence"/>
</dbReference>
<feature type="transmembrane region" description="Helical" evidence="8">
    <location>
        <begin position="55"/>
        <end position="76"/>
    </location>
</feature>
<feature type="transmembrane region" description="Helical" evidence="8">
    <location>
        <begin position="142"/>
        <end position="162"/>
    </location>
</feature>
<comment type="similarity">
    <text evidence="2">Belongs to the binding-protein-dependent transport system permease family. FecCD subfamily.</text>
</comment>